<evidence type="ECO:0000256" key="1">
    <source>
        <dbReference type="SAM" id="MobiDB-lite"/>
    </source>
</evidence>
<keyword evidence="2" id="KW-0732">Signal</keyword>
<evidence type="ECO:0008006" key="5">
    <source>
        <dbReference type="Google" id="ProtNLM"/>
    </source>
</evidence>
<feature type="chain" id="PRO_5042993838" description="Odorant binding protein" evidence="2">
    <location>
        <begin position="27"/>
        <end position="214"/>
    </location>
</feature>
<accession>A0AAN9Z0M4</accession>
<keyword evidence="4" id="KW-1185">Reference proteome</keyword>
<evidence type="ECO:0000256" key="2">
    <source>
        <dbReference type="SAM" id="SignalP"/>
    </source>
</evidence>
<proteinExistence type="predicted"/>
<reference evidence="3 4" key="1">
    <citation type="submission" date="2024-03" db="EMBL/GenBank/DDBJ databases">
        <title>The genome assembly and annotation of the cricket Gryllus longicercus Weissman &amp; Gray.</title>
        <authorList>
            <person name="Szrajer S."/>
            <person name="Gray D."/>
            <person name="Ylla G."/>
        </authorList>
    </citation>
    <scope>NUCLEOTIDE SEQUENCE [LARGE SCALE GENOMIC DNA]</scope>
    <source>
        <strain evidence="3">DAG 2021-001</strain>
        <tissue evidence="3">Whole body minus gut</tissue>
    </source>
</reference>
<protein>
    <recommendedName>
        <fullName evidence="5">Odorant binding protein</fullName>
    </recommendedName>
</protein>
<evidence type="ECO:0000313" key="4">
    <source>
        <dbReference type="Proteomes" id="UP001378592"/>
    </source>
</evidence>
<gene>
    <name evidence="3" type="ORF">R5R35_000137</name>
</gene>
<dbReference type="Proteomes" id="UP001378592">
    <property type="component" value="Unassembled WGS sequence"/>
</dbReference>
<sequence>MRTRVAIVSGVAAFVVLLLCVASTVGEEEDECNERCQQFKKKFLEFKKDVEECRRQTNYNRHKGSPWPKKDCNATVDEGHVKAMVCWNRLRGLLNRDYTVNVTWWNDHTQNKVDKCIAYRQMVTAGDIDENRHFERSCNRTSTIRQALEKCLREGQAAEQADEGVSAMRAMLRCYCLTNAEFWKNRSRAWGKGKGQGQGKGKDDGGDSNDAPER</sequence>
<name>A0AAN9Z0M4_9ORTH</name>
<comment type="caution">
    <text evidence="3">The sequence shown here is derived from an EMBL/GenBank/DDBJ whole genome shotgun (WGS) entry which is preliminary data.</text>
</comment>
<feature type="compositionally biased region" description="Basic and acidic residues" evidence="1">
    <location>
        <begin position="200"/>
        <end position="214"/>
    </location>
</feature>
<feature type="signal peptide" evidence="2">
    <location>
        <begin position="1"/>
        <end position="26"/>
    </location>
</feature>
<evidence type="ECO:0000313" key="3">
    <source>
        <dbReference type="EMBL" id="KAK7791738.1"/>
    </source>
</evidence>
<organism evidence="3 4">
    <name type="scientific">Gryllus longicercus</name>
    <dbReference type="NCBI Taxonomy" id="2509291"/>
    <lineage>
        <taxon>Eukaryota</taxon>
        <taxon>Metazoa</taxon>
        <taxon>Ecdysozoa</taxon>
        <taxon>Arthropoda</taxon>
        <taxon>Hexapoda</taxon>
        <taxon>Insecta</taxon>
        <taxon>Pterygota</taxon>
        <taxon>Neoptera</taxon>
        <taxon>Polyneoptera</taxon>
        <taxon>Orthoptera</taxon>
        <taxon>Ensifera</taxon>
        <taxon>Gryllidea</taxon>
        <taxon>Grylloidea</taxon>
        <taxon>Gryllidae</taxon>
        <taxon>Gryllinae</taxon>
        <taxon>Gryllus</taxon>
    </lineage>
</organism>
<feature type="region of interest" description="Disordered" evidence="1">
    <location>
        <begin position="188"/>
        <end position="214"/>
    </location>
</feature>
<dbReference type="EMBL" id="JAZDUA010000504">
    <property type="protein sequence ID" value="KAK7791738.1"/>
    <property type="molecule type" value="Genomic_DNA"/>
</dbReference>
<dbReference type="AlphaFoldDB" id="A0AAN9Z0M4"/>